<keyword evidence="3" id="KW-0067">ATP-binding</keyword>
<evidence type="ECO:0000313" key="5">
    <source>
        <dbReference type="EMBL" id="CDH06961.1"/>
    </source>
</evidence>
<comment type="caution">
    <text evidence="5">The sequence shown here is derived from an EMBL/GenBank/DDBJ whole genome shotgun (WGS) entry which is preliminary data.</text>
</comment>
<evidence type="ECO:0000256" key="2">
    <source>
        <dbReference type="ARBA" id="ARBA00022741"/>
    </source>
</evidence>
<dbReference type="EMBL" id="CBSX010000169">
    <property type="protein sequence ID" value="CDH06961.1"/>
    <property type="molecule type" value="Genomic_DNA"/>
</dbReference>
<dbReference type="PANTHER" id="PTHR42711">
    <property type="entry name" value="ABC TRANSPORTER ATP-BINDING PROTEIN"/>
    <property type="match status" value="1"/>
</dbReference>
<dbReference type="InterPro" id="IPR003593">
    <property type="entry name" value="AAA+_ATPase"/>
</dbReference>
<evidence type="ECO:0000256" key="3">
    <source>
        <dbReference type="ARBA" id="ARBA00022840"/>
    </source>
</evidence>
<dbReference type="Gene3D" id="3.40.50.300">
    <property type="entry name" value="P-loop containing nucleotide triphosphate hydrolases"/>
    <property type="match status" value="1"/>
</dbReference>
<name>A0A077PB71_XENBV</name>
<dbReference type="InterPro" id="IPR027417">
    <property type="entry name" value="P-loop_NTPase"/>
</dbReference>
<dbReference type="Proteomes" id="UP000028483">
    <property type="component" value="Unassembled WGS sequence"/>
</dbReference>
<dbReference type="GO" id="GO:0016887">
    <property type="term" value="F:ATP hydrolysis activity"/>
    <property type="evidence" value="ECO:0007669"/>
    <property type="project" value="InterPro"/>
</dbReference>
<protein>
    <submittedName>
        <fullName evidence="5">ABC transporter related</fullName>
    </submittedName>
</protein>
<dbReference type="AlphaFoldDB" id="A0A077PB71"/>
<organism evidence="5 6">
    <name type="scientific">Xenorhabdus bovienii str. oregonense</name>
    <dbReference type="NCBI Taxonomy" id="1398202"/>
    <lineage>
        <taxon>Bacteria</taxon>
        <taxon>Pseudomonadati</taxon>
        <taxon>Pseudomonadota</taxon>
        <taxon>Gammaproteobacteria</taxon>
        <taxon>Enterobacterales</taxon>
        <taxon>Morganellaceae</taxon>
        <taxon>Xenorhabdus</taxon>
    </lineage>
</organism>
<dbReference type="PROSITE" id="PS50893">
    <property type="entry name" value="ABC_TRANSPORTER_2"/>
    <property type="match status" value="1"/>
</dbReference>
<dbReference type="SMART" id="SM00382">
    <property type="entry name" value="AAA"/>
    <property type="match status" value="1"/>
</dbReference>
<dbReference type="PANTHER" id="PTHR42711:SF1">
    <property type="entry name" value="ABC-TRANSPORT PROTEIN, ATP-BINDING COMPONENT"/>
    <property type="match status" value="1"/>
</dbReference>
<dbReference type="InterPro" id="IPR003439">
    <property type="entry name" value="ABC_transporter-like_ATP-bd"/>
</dbReference>
<feature type="domain" description="ABC transporter" evidence="4">
    <location>
        <begin position="14"/>
        <end position="264"/>
    </location>
</feature>
<reference evidence="5" key="1">
    <citation type="submission" date="2013-07" db="EMBL/GenBank/DDBJ databases">
        <title>Sub-species coevolution in mutualistic symbiosis.</title>
        <authorList>
            <person name="Murfin K."/>
            <person name="Klassen J."/>
            <person name="Lee M."/>
            <person name="Forst S."/>
            <person name="Stock P."/>
            <person name="Goodrich-Blair H."/>
        </authorList>
    </citation>
    <scope>NUCLEOTIDE SEQUENCE [LARGE SCALE GENOMIC DNA]</scope>
    <source>
        <strain evidence="5">Oregonense</strain>
    </source>
</reference>
<dbReference type="GO" id="GO:0005524">
    <property type="term" value="F:ATP binding"/>
    <property type="evidence" value="ECO:0007669"/>
    <property type="project" value="UniProtKB-KW"/>
</dbReference>
<dbReference type="InterPro" id="IPR050763">
    <property type="entry name" value="ABC_transporter_ATP-binding"/>
</dbReference>
<evidence type="ECO:0000313" key="6">
    <source>
        <dbReference type="Proteomes" id="UP000028483"/>
    </source>
</evidence>
<dbReference type="RefSeq" id="WP_051894645.1">
    <property type="nucleotide sequence ID" value="NZ_CAWLUU010000218.1"/>
</dbReference>
<dbReference type="HOGENOM" id="CLU_000604_1_2_6"/>
<sequence>MREPNPIFSKLPALQLQAVSRIYRSRRHQGAWWKQLLKPEFDQHLVLDQIDLKIYAGQCLGLVGPNGAGKSTLVKLLTGMLQPDTGQISVLGFEPSRRQVDFLSQIGVVFGHKTSLWWDLPVRHSFEAIQKIYQTPSEVFLRDMQHYANLLHIEHLMERAVRQLSLGERIKCELVLALAHQPRVLLLDEPTIGVDMESKQQLRAVINHVVQEKQIAVLLTSHDVNDLLSCCSHIALLQAGRLFENCTLDELLKRFNISPNDSRSLEESLINTFRANHANDEEFIFGNELMHEIPGEDEDD</sequence>
<keyword evidence="1" id="KW-0813">Transport</keyword>
<dbReference type="SUPFAM" id="SSF52540">
    <property type="entry name" value="P-loop containing nucleoside triphosphate hydrolases"/>
    <property type="match status" value="1"/>
</dbReference>
<evidence type="ECO:0000259" key="4">
    <source>
        <dbReference type="PROSITE" id="PS50893"/>
    </source>
</evidence>
<proteinExistence type="predicted"/>
<gene>
    <name evidence="5" type="ORF">XBO1_2500006</name>
</gene>
<accession>A0A077PB71</accession>
<evidence type="ECO:0000256" key="1">
    <source>
        <dbReference type="ARBA" id="ARBA00022448"/>
    </source>
</evidence>
<dbReference type="Pfam" id="PF00005">
    <property type="entry name" value="ABC_tran"/>
    <property type="match status" value="1"/>
</dbReference>
<keyword evidence="2" id="KW-0547">Nucleotide-binding</keyword>